<dbReference type="RefSeq" id="WP_146459438.1">
    <property type="nucleotide sequence ID" value="NZ_SJPW01000005.1"/>
</dbReference>
<proteinExistence type="predicted"/>
<dbReference type="OrthoDB" id="9812656at2"/>
<gene>
    <name evidence="2" type="ORF">Poly51_40360</name>
</gene>
<accession>A0A5C6ELW7</accession>
<evidence type="ECO:0000313" key="3">
    <source>
        <dbReference type="Proteomes" id="UP000318288"/>
    </source>
</evidence>
<dbReference type="Proteomes" id="UP000318288">
    <property type="component" value="Unassembled WGS sequence"/>
</dbReference>
<reference evidence="2 3" key="1">
    <citation type="submission" date="2019-02" db="EMBL/GenBank/DDBJ databases">
        <title>Deep-cultivation of Planctomycetes and their phenomic and genomic characterization uncovers novel biology.</title>
        <authorList>
            <person name="Wiegand S."/>
            <person name="Jogler M."/>
            <person name="Boedeker C."/>
            <person name="Pinto D."/>
            <person name="Vollmers J."/>
            <person name="Rivas-Marin E."/>
            <person name="Kohn T."/>
            <person name="Peeters S.H."/>
            <person name="Heuer A."/>
            <person name="Rast P."/>
            <person name="Oberbeckmann S."/>
            <person name="Bunk B."/>
            <person name="Jeske O."/>
            <person name="Meyerdierks A."/>
            <person name="Storesund J.E."/>
            <person name="Kallscheuer N."/>
            <person name="Luecker S."/>
            <person name="Lage O.M."/>
            <person name="Pohl T."/>
            <person name="Merkel B.J."/>
            <person name="Hornburger P."/>
            <person name="Mueller R.-W."/>
            <person name="Bruemmer F."/>
            <person name="Labrenz M."/>
            <person name="Spormann A.M."/>
            <person name="Op Den Camp H."/>
            <person name="Overmann J."/>
            <person name="Amann R."/>
            <person name="Jetten M.S.M."/>
            <person name="Mascher T."/>
            <person name="Medema M.H."/>
            <person name="Devos D.P."/>
            <person name="Kaster A.-K."/>
            <person name="Ovreas L."/>
            <person name="Rohde M."/>
            <person name="Galperin M.Y."/>
            <person name="Jogler C."/>
        </authorList>
    </citation>
    <scope>NUCLEOTIDE SEQUENCE [LARGE SCALE GENOMIC DNA]</scope>
    <source>
        <strain evidence="2 3">Poly51</strain>
    </source>
</reference>
<protein>
    <submittedName>
        <fullName evidence="2">Glyoxalase-like domain protein</fullName>
    </submittedName>
</protein>
<dbReference type="PROSITE" id="PS51819">
    <property type="entry name" value="VOC"/>
    <property type="match status" value="1"/>
</dbReference>
<comment type="caution">
    <text evidence="2">The sequence shown here is derived from an EMBL/GenBank/DDBJ whole genome shotgun (WGS) entry which is preliminary data.</text>
</comment>
<name>A0A5C6ELW7_9BACT</name>
<sequence>MADVSLRLLVLKTHDVPAACAFYGSLGLTFTEEQHGKGPLHHSAPLGDGIIEIYPLPDDQAVDSTTRLGFAVVDPDAAVESAASLGGRAIKPGRDTPWGYMALVADPDGRTVELYRA</sequence>
<dbReference type="InterPro" id="IPR004360">
    <property type="entry name" value="Glyas_Fos-R_dOase_dom"/>
</dbReference>
<dbReference type="EMBL" id="SJPW01000005">
    <property type="protein sequence ID" value="TWU50743.1"/>
    <property type="molecule type" value="Genomic_DNA"/>
</dbReference>
<evidence type="ECO:0000313" key="2">
    <source>
        <dbReference type="EMBL" id="TWU50743.1"/>
    </source>
</evidence>
<dbReference type="Gene3D" id="3.10.180.10">
    <property type="entry name" value="2,3-Dihydroxybiphenyl 1,2-Dioxygenase, domain 1"/>
    <property type="match status" value="1"/>
</dbReference>
<dbReference type="SUPFAM" id="SSF54593">
    <property type="entry name" value="Glyoxalase/Bleomycin resistance protein/Dihydroxybiphenyl dioxygenase"/>
    <property type="match status" value="1"/>
</dbReference>
<dbReference type="InterPro" id="IPR052164">
    <property type="entry name" value="Anthracycline_SecMetBiosynth"/>
</dbReference>
<organism evidence="2 3">
    <name type="scientific">Rubripirellula tenax</name>
    <dbReference type="NCBI Taxonomy" id="2528015"/>
    <lineage>
        <taxon>Bacteria</taxon>
        <taxon>Pseudomonadati</taxon>
        <taxon>Planctomycetota</taxon>
        <taxon>Planctomycetia</taxon>
        <taxon>Pirellulales</taxon>
        <taxon>Pirellulaceae</taxon>
        <taxon>Rubripirellula</taxon>
    </lineage>
</organism>
<dbReference type="InterPro" id="IPR029068">
    <property type="entry name" value="Glyas_Bleomycin-R_OHBP_Dase"/>
</dbReference>
<dbReference type="PANTHER" id="PTHR33993">
    <property type="entry name" value="GLYOXALASE-RELATED"/>
    <property type="match status" value="1"/>
</dbReference>
<evidence type="ECO:0000259" key="1">
    <source>
        <dbReference type="PROSITE" id="PS51819"/>
    </source>
</evidence>
<keyword evidence="3" id="KW-1185">Reference proteome</keyword>
<dbReference type="PANTHER" id="PTHR33993:SF14">
    <property type="entry name" value="GB|AAF24581.1"/>
    <property type="match status" value="1"/>
</dbReference>
<dbReference type="AlphaFoldDB" id="A0A5C6ELW7"/>
<feature type="domain" description="VOC" evidence="1">
    <location>
        <begin position="5"/>
        <end position="117"/>
    </location>
</feature>
<dbReference type="InterPro" id="IPR037523">
    <property type="entry name" value="VOC_core"/>
</dbReference>
<dbReference type="Pfam" id="PF00903">
    <property type="entry name" value="Glyoxalase"/>
    <property type="match status" value="1"/>
</dbReference>